<dbReference type="EMBL" id="FNGS01000012">
    <property type="protein sequence ID" value="SDN04580.1"/>
    <property type="molecule type" value="Genomic_DNA"/>
</dbReference>
<organism evidence="3 4">
    <name type="scientific">Siphonobacter aquaeclarae</name>
    <dbReference type="NCBI Taxonomy" id="563176"/>
    <lineage>
        <taxon>Bacteria</taxon>
        <taxon>Pseudomonadati</taxon>
        <taxon>Bacteroidota</taxon>
        <taxon>Cytophagia</taxon>
        <taxon>Cytophagales</taxon>
        <taxon>Cytophagaceae</taxon>
        <taxon>Siphonobacter</taxon>
    </lineage>
</organism>
<dbReference type="OrthoDB" id="9150437at2"/>
<dbReference type="PANTHER" id="PTHR22911">
    <property type="entry name" value="ACYL-MALONYL CONDENSING ENZYME-RELATED"/>
    <property type="match status" value="1"/>
</dbReference>
<feature type="transmembrane region" description="Helical" evidence="1">
    <location>
        <begin position="234"/>
        <end position="256"/>
    </location>
</feature>
<dbReference type="RefSeq" id="WP_093208827.1">
    <property type="nucleotide sequence ID" value="NZ_FNGS01000012.1"/>
</dbReference>
<keyword evidence="1" id="KW-0812">Transmembrane</keyword>
<evidence type="ECO:0000313" key="3">
    <source>
        <dbReference type="EMBL" id="SDN04580.1"/>
    </source>
</evidence>
<feature type="transmembrane region" description="Helical" evidence="1">
    <location>
        <begin position="262"/>
        <end position="282"/>
    </location>
</feature>
<dbReference type="Pfam" id="PF00892">
    <property type="entry name" value="EamA"/>
    <property type="match status" value="2"/>
</dbReference>
<proteinExistence type="predicted"/>
<evidence type="ECO:0000256" key="1">
    <source>
        <dbReference type="SAM" id="Phobius"/>
    </source>
</evidence>
<sequence>MKKALFQLHISILLAGFTGLFGKLISLNEILLACYRLWIAGALLALLLALQGKLRRVAPRNAARMGVTGMLLGLHWVFFYGSIKYSNVSVGVVCFSLTGFFTALLAPLLNRTRVRPSEILLSLLTLIGIALIFSFDSRYRLGITFGTISSLFGSLYMVYNERLTKEWPAETILVYALPAGGLLLTTLVPLYTRFYPAAYYLPTFTDAAWLLVLCFFCTILLYRLQLQALERLSAFTVNLSLNLEPVYSVILAIWLMGEGKELGGTFYAGLVLILLSVALQTFRLRPAS</sequence>
<feature type="transmembrane region" description="Helical" evidence="1">
    <location>
        <begin position="30"/>
        <end position="50"/>
    </location>
</feature>
<feature type="transmembrane region" description="Helical" evidence="1">
    <location>
        <begin position="88"/>
        <end position="107"/>
    </location>
</feature>
<evidence type="ECO:0000313" key="4">
    <source>
        <dbReference type="Proteomes" id="UP000198901"/>
    </source>
</evidence>
<dbReference type="InterPro" id="IPR037185">
    <property type="entry name" value="EmrE-like"/>
</dbReference>
<keyword evidence="4" id="KW-1185">Reference proteome</keyword>
<feature type="transmembrane region" description="Helical" evidence="1">
    <location>
        <begin position="62"/>
        <end position="82"/>
    </location>
</feature>
<feature type="transmembrane region" description="Helical" evidence="1">
    <location>
        <begin position="197"/>
        <end position="222"/>
    </location>
</feature>
<feature type="transmembrane region" description="Helical" evidence="1">
    <location>
        <begin position="141"/>
        <end position="159"/>
    </location>
</feature>
<protein>
    <submittedName>
        <fullName evidence="3">Threonine/homoserine efflux transporter RhtA</fullName>
    </submittedName>
</protein>
<dbReference type="SUPFAM" id="SSF103481">
    <property type="entry name" value="Multidrug resistance efflux transporter EmrE"/>
    <property type="match status" value="2"/>
</dbReference>
<dbReference type="STRING" id="563176.SAMN04488090_4834"/>
<name>A0A1G9Y6C8_9BACT</name>
<accession>A0A1G9Y6C8</accession>
<feature type="transmembrane region" description="Helical" evidence="1">
    <location>
        <begin position="171"/>
        <end position="191"/>
    </location>
</feature>
<feature type="transmembrane region" description="Helical" evidence="1">
    <location>
        <begin position="119"/>
        <end position="135"/>
    </location>
</feature>
<gene>
    <name evidence="3" type="ORF">SAMN04488090_4834</name>
</gene>
<feature type="domain" description="EamA" evidence="2">
    <location>
        <begin position="5"/>
        <end position="133"/>
    </location>
</feature>
<dbReference type="PANTHER" id="PTHR22911:SF79">
    <property type="entry name" value="MOBA-LIKE NTP TRANSFERASE DOMAIN-CONTAINING PROTEIN"/>
    <property type="match status" value="1"/>
</dbReference>
<evidence type="ECO:0000259" key="2">
    <source>
        <dbReference type="Pfam" id="PF00892"/>
    </source>
</evidence>
<keyword evidence="1" id="KW-1133">Transmembrane helix</keyword>
<feature type="domain" description="EamA" evidence="2">
    <location>
        <begin position="141"/>
        <end position="279"/>
    </location>
</feature>
<keyword evidence="1" id="KW-0472">Membrane</keyword>
<dbReference type="Proteomes" id="UP000198901">
    <property type="component" value="Unassembled WGS sequence"/>
</dbReference>
<reference evidence="3 4" key="1">
    <citation type="submission" date="2016-10" db="EMBL/GenBank/DDBJ databases">
        <authorList>
            <person name="de Groot N.N."/>
        </authorList>
    </citation>
    <scope>NUCLEOTIDE SEQUENCE [LARGE SCALE GENOMIC DNA]</scope>
    <source>
        <strain evidence="3 4">DSM 21668</strain>
    </source>
</reference>
<dbReference type="GO" id="GO:0016020">
    <property type="term" value="C:membrane"/>
    <property type="evidence" value="ECO:0007669"/>
    <property type="project" value="InterPro"/>
</dbReference>
<dbReference type="InterPro" id="IPR000620">
    <property type="entry name" value="EamA_dom"/>
</dbReference>
<dbReference type="AlphaFoldDB" id="A0A1G9Y6C8"/>